<dbReference type="Gene3D" id="2.170.120.40">
    <property type="entry name" value="YbbR-like domain"/>
    <property type="match status" value="2"/>
</dbReference>
<dbReference type="AlphaFoldDB" id="A0A0V8JQ54"/>
<dbReference type="Pfam" id="PF07949">
    <property type="entry name" value="YbbR"/>
    <property type="match status" value="3"/>
</dbReference>
<evidence type="ECO:0008006" key="4">
    <source>
        <dbReference type="Google" id="ProtNLM"/>
    </source>
</evidence>
<dbReference type="EMBL" id="LNQP01000009">
    <property type="protein sequence ID" value="KSU89179.1"/>
    <property type="molecule type" value="Genomic_DNA"/>
</dbReference>
<name>A0A0V8JQ54_9BACI</name>
<comment type="caution">
    <text evidence="2">The sequence shown here is derived from an EMBL/GenBank/DDBJ whole genome shotgun (WGS) entry which is preliminary data.</text>
</comment>
<dbReference type="InterPro" id="IPR012505">
    <property type="entry name" value="YbbR"/>
</dbReference>
<evidence type="ECO:0000313" key="2">
    <source>
        <dbReference type="EMBL" id="KSU89179.1"/>
    </source>
</evidence>
<feature type="region of interest" description="Disordered" evidence="1">
    <location>
        <begin position="424"/>
        <end position="488"/>
    </location>
</feature>
<accession>A0A0V8JQ54</accession>
<dbReference type="RefSeq" id="WP_025911475.1">
    <property type="nucleotide sequence ID" value="NZ_KQ758630.1"/>
</dbReference>
<evidence type="ECO:0000313" key="3">
    <source>
        <dbReference type="Proteomes" id="UP000053681"/>
    </source>
</evidence>
<proteinExistence type="predicted"/>
<reference evidence="2 3" key="1">
    <citation type="submission" date="2015-11" db="EMBL/GenBank/DDBJ databases">
        <title>Bacillus caseinolyticus sp nov.</title>
        <authorList>
            <person name="Dastager S.G."/>
            <person name="Mawlankar R."/>
        </authorList>
    </citation>
    <scope>NUCLEOTIDE SEQUENCE [LARGE SCALE GENOMIC DNA]</scope>
    <source>
        <strain evidence="2 3">SGD-V-76</strain>
    </source>
</reference>
<feature type="compositionally biased region" description="Acidic residues" evidence="1">
    <location>
        <begin position="320"/>
        <end position="337"/>
    </location>
</feature>
<gene>
    <name evidence="2" type="ORF">AS180_03710</name>
</gene>
<evidence type="ECO:0000256" key="1">
    <source>
        <dbReference type="SAM" id="MobiDB-lite"/>
    </source>
</evidence>
<feature type="compositionally biased region" description="Low complexity" evidence="1">
    <location>
        <begin position="473"/>
        <end position="488"/>
    </location>
</feature>
<dbReference type="Proteomes" id="UP000053681">
    <property type="component" value="Unassembled WGS sequence"/>
</dbReference>
<protein>
    <recommendedName>
        <fullName evidence="4">YbbR domain-containing protein</fullName>
    </recommendedName>
</protein>
<feature type="compositionally biased region" description="Acidic residues" evidence="1">
    <location>
        <begin position="435"/>
        <end position="446"/>
    </location>
</feature>
<keyword evidence="3" id="KW-1185">Reference proteome</keyword>
<dbReference type="InterPro" id="IPR053154">
    <property type="entry name" value="c-di-AMP_regulator"/>
</dbReference>
<sequence length="488" mass="52896">MDRLLNNPWIMKIIALLLALMLYLSVSIDNQDTNTILGTSKSSGTGTETITNVPVEVFYDQDNMIISGVPDTVNVTLEGSKSALQQEKLKQDLEVYVDLNNYGLGEHQVELQHRNISDRLDVKIDPQVVTVSIENQQSQEFPVEASFDKNQVKKGYKAGSAQISPETVTVTGAKSQLSQVAYVKALVELDNVSKDVNEQAEVVAFDKNLNKLDVAIEPEVVNVTIPIENRSKKVPISLEQTGTLGEGIEITDLSLDKDEVTVIGEKDVLDSISSIDNIPVDVTGISKTSEVKVDVPVPEGADSVQPKQVTVSVNVKKLDEEEEEETDAEETSVAEEEKDGKKSFESLSVSLNGQNSKYKYEILSPKNGAVRVDLSGPQQQLRNVTRSDIGISANVARLTPGEFSVPISLTVPSGIEGTLSTKTLRVKVSERNPSDEEEQNPSEPPEEGGNNNPDEPSDPSDNTGSNEEDEGNVENNASNEESGSSSAN</sequence>
<dbReference type="PANTHER" id="PTHR37804">
    <property type="entry name" value="CDAA REGULATORY PROTEIN CDAR"/>
    <property type="match status" value="1"/>
</dbReference>
<dbReference type="PANTHER" id="PTHR37804:SF1">
    <property type="entry name" value="CDAA REGULATORY PROTEIN CDAR"/>
    <property type="match status" value="1"/>
</dbReference>
<feature type="region of interest" description="Disordered" evidence="1">
    <location>
        <begin position="318"/>
        <end position="346"/>
    </location>
</feature>
<dbReference type="Gene3D" id="2.170.120.30">
    <property type="match status" value="2"/>
</dbReference>
<organism evidence="2 3">
    <name type="scientific">Priestia veravalensis</name>
    <dbReference type="NCBI Taxonomy" id="1414648"/>
    <lineage>
        <taxon>Bacteria</taxon>
        <taxon>Bacillati</taxon>
        <taxon>Bacillota</taxon>
        <taxon>Bacilli</taxon>
        <taxon>Bacillales</taxon>
        <taxon>Bacillaceae</taxon>
        <taxon>Priestia</taxon>
    </lineage>
</organism>